<sequence>MVHQVIYALRGWIAFVAFIDLGTAIQCFLDADSFLGTQLYTDGDIAEHVNPAMSRLLGDSSYTQRPHHDSLCPLHSSQTNPEYGCLFLSADHRCQRYGDTLVPHCTHQLLHAVPSRYSSRDHRGFGHRPELPQESRDRSRGGDPPT</sequence>
<dbReference type="EMBL" id="JAWQEG010004420">
    <property type="protein sequence ID" value="KAK3861724.1"/>
    <property type="molecule type" value="Genomic_DNA"/>
</dbReference>
<protein>
    <submittedName>
        <fullName evidence="2">Uncharacterized protein</fullName>
    </submittedName>
</protein>
<name>A0AAE1EUM7_PETCI</name>
<feature type="region of interest" description="Disordered" evidence="1">
    <location>
        <begin position="118"/>
        <end position="146"/>
    </location>
</feature>
<dbReference type="Pfam" id="PF03694">
    <property type="entry name" value="Erg28"/>
    <property type="match status" value="1"/>
</dbReference>
<gene>
    <name evidence="2" type="ORF">Pcinc_032340</name>
</gene>
<evidence type="ECO:0000313" key="3">
    <source>
        <dbReference type="Proteomes" id="UP001286313"/>
    </source>
</evidence>
<accession>A0AAE1EUM7</accession>
<proteinExistence type="predicted"/>
<dbReference type="Proteomes" id="UP001286313">
    <property type="component" value="Unassembled WGS sequence"/>
</dbReference>
<dbReference type="AlphaFoldDB" id="A0AAE1EUM7"/>
<dbReference type="GO" id="GO:0016020">
    <property type="term" value="C:membrane"/>
    <property type="evidence" value="ECO:0007669"/>
    <property type="project" value="InterPro"/>
</dbReference>
<keyword evidence="3" id="KW-1185">Reference proteome</keyword>
<organism evidence="2 3">
    <name type="scientific">Petrolisthes cinctipes</name>
    <name type="common">Flat porcelain crab</name>
    <dbReference type="NCBI Taxonomy" id="88211"/>
    <lineage>
        <taxon>Eukaryota</taxon>
        <taxon>Metazoa</taxon>
        <taxon>Ecdysozoa</taxon>
        <taxon>Arthropoda</taxon>
        <taxon>Crustacea</taxon>
        <taxon>Multicrustacea</taxon>
        <taxon>Malacostraca</taxon>
        <taxon>Eumalacostraca</taxon>
        <taxon>Eucarida</taxon>
        <taxon>Decapoda</taxon>
        <taxon>Pleocyemata</taxon>
        <taxon>Anomura</taxon>
        <taxon>Galatheoidea</taxon>
        <taxon>Porcellanidae</taxon>
        <taxon>Petrolisthes</taxon>
    </lineage>
</organism>
<comment type="caution">
    <text evidence="2">The sequence shown here is derived from an EMBL/GenBank/DDBJ whole genome shotgun (WGS) entry which is preliminary data.</text>
</comment>
<reference evidence="2" key="1">
    <citation type="submission" date="2023-10" db="EMBL/GenBank/DDBJ databases">
        <title>Genome assemblies of two species of porcelain crab, Petrolisthes cinctipes and Petrolisthes manimaculis (Anomura: Porcellanidae).</title>
        <authorList>
            <person name="Angst P."/>
        </authorList>
    </citation>
    <scope>NUCLEOTIDE SEQUENCE</scope>
    <source>
        <strain evidence="2">PB745_01</strain>
        <tissue evidence="2">Gill</tissue>
    </source>
</reference>
<evidence type="ECO:0000313" key="2">
    <source>
        <dbReference type="EMBL" id="KAK3861724.1"/>
    </source>
</evidence>
<evidence type="ECO:0000256" key="1">
    <source>
        <dbReference type="SAM" id="MobiDB-lite"/>
    </source>
</evidence>
<dbReference type="InterPro" id="IPR005352">
    <property type="entry name" value="Erg28"/>
</dbReference>